<evidence type="ECO:0000313" key="2">
    <source>
        <dbReference type="Proteomes" id="UP000006180"/>
    </source>
</evidence>
<dbReference type="Proteomes" id="UP000006180">
    <property type="component" value="Chromosome"/>
</dbReference>
<reference evidence="1 2" key="1">
    <citation type="journal article" date="2012" name="J. Bacteriol.">
        <title>Complete genome sequence of the broad-host-range strain Sinorhizobium fredii USDA257.</title>
        <authorList>
            <person name="Schuldes J."/>
            <person name="Rodriguez Orbegoso M."/>
            <person name="Schmeisser C."/>
            <person name="Krishnan H.B."/>
            <person name="Daniel R."/>
            <person name="Streit W.R."/>
        </authorList>
    </citation>
    <scope>NUCLEOTIDE SEQUENCE [LARGE SCALE GENOMIC DNA]</scope>
    <source>
        <strain evidence="1 2">USDA 257</strain>
    </source>
</reference>
<dbReference type="HOGENOM" id="CLU_3189047_0_0_5"/>
<gene>
    <name evidence="1" type="ORF">USDA257_c11800</name>
</gene>
<dbReference type="PATRIC" id="fig|1185652.3.peg.1225"/>
<sequence length="46" mass="4982">MLARIRSSKEAALRTPTIRLRDAATLVAATLVQGECGPLFWISLAL</sequence>
<organism evidence="1 2">
    <name type="scientific">Sinorhizobium fredii (strain USDA 257)</name>
    <dbReference type="NCBI Taxonomy" id="1185652"/>
    <lineage>
        <taxon>Bacteria</taxon>
        <taxon>Pseudomonadati</taxon>
        <taxon>Pseudomonadota</taxon>
        <taxon>Alphaproteobacteria</taxon>
        <taxon>Hyphomicrobiales</taxon>
        <taxon>Rhizobiaceae</taxon>
        <taxon>Sinorhizobium/Ensifer group</taxon>
        <taxon>Sinorhizobium</taxon>
    </lineage>
</organism>
<accession>I3X1L5</accession>
<name>I3X1L5_SINF2</name>
<dbReference type="EMBL" id="CP003563">
    <property type="protein sequence ID" value="AFL49771.1"/>
    <property type="molecule type" value="Genomic_DNA"/>
</dbReference>
<protein>
    <submittedName>
        <fullName evidence="1">Uncharacterized protein</fullName>
    </submittedName>
</protein>
<evidence type="ECO:0000313" key="1">
    <source>
        <dbReference type="EMBL" id="AFL49771.1"/>
    </source>
</evidence>
<dbReference type="KEGG" id="sfd:USDA257_c11800"/>
<dbReference type="AlphaFoldDB" id="I3X1L5"/>
<proteinExistence type="predicted"/>
<dbReference type="STRING" id="1185652.USDA257_c11800"/>